<dbReference type="InterPro" id="IPR029063">
    <property type="entry name" value="SAM-dependent_MTases_sf"/>
</dbReference>
<dbReference type="RefSeq" id="WP_128630101.1">
    <property type="nucleotide sequence ID" value="NZ_RRCN01000001.1"/>
</dbReference>
<evidence type="ECO:0000313" key="1">
    <source>
        <dbReference type="EMBL" id="RRJ62207.1"/>
    </source>
</evidence>
<accession>A0A3P3TVN9</accession>
<gene>
    <name evidence="1" type="ORF">EHV15_04020</name>
</gene>
<dbReference type="AlphaFoldDB" id="A0A3P3TVN9"/>
<dbReference type="CDD" id="cd02440">
    <property type="entry name" value="AdoMet_MTases"/>
    <property type="match status" value="1"/>
</dbReference>
<dbReference type="PANTHER" id="PTHR43861:SF6">
    <property type="entry name" value="METHYLTRANSFERASE TYPE 11"/>
    <property type="match status" value="1"/>
</dbReference>
<evidence type="ECO:0000313" key="2">
    <source>
        <dbReference type="Proteomes" id="UP000267017"/>
    </source>
</evidence>
<dbReference type="SUPFAM" id="SSF53335">
    <property type="entry name" value="S-adenosyl-L-methionine-dependent methyltransferases"/>
    <property type="match status" value="1"/>
</dbReference>
<dbReference type="GO" id="GO:0008168">
    <property type="term" value="F:methyltransferase activity"/>
    <property type="evidence" value="ECO:0007669"/>
    <property type="project" value="UniProtKB-KW"/>
</dbReference>
<dbReference type="EMBL" id="RRCN01000001">
    <property type="protein sequence ID" value="RRJ62207.1"/>
    <property type="molecule type" value="Genomic_DNA"/>
</dbReference>
<dbReference type="OrthoDB" id="525353at2"/>
<organism evidence="1 2">
    <name type="scientific">Paenibacillus oralis</name>
    <dbReference type="NCBI Taxonomy" id="2490856"/>
    <lineage>
        <taxon>Bacteria</taxon>
        <taxon>Bacillati</taxon>
        <taxon>Bacillota</taxon>
        <taxon>Bacilli</taxon>
        <taxon>Bacillales</taxon>
        <taxon>Paenibacillaceae</taxon>
        <taxon>Paenibacillus</taxon>
    </lineage>
</organism>
<dbReference type="GO" id="GO:0032259">
    <property type="term" value="P:methylation"/>
    <property type="evidence" value="ECO:0007669"/>
    <property type="project" value="UniProtKB-KW"/>
</dbReference>
<dbReference type="Gene3D" id="3.40.50.150">
    <property type="entry name" value="Vaccinia Virus protein VP39"/>
    <property type="match status" value="1"/>
</dbReference>
<name>A0A3P3TVN9_9BACL</name>
<dbReference type="Proteomes" id="UP000267017">
    <property type="component" value="Unassembled WGS sequence"/>
</dbReference>
<sequence length="301" mass="35093">MFEYIRNVKMNYSFYNGQDNYSDGEIEDELLDIVKNKYNIGQILKEDRRWPILYHLSPTRHNLLEWFPFNKNGNVLEIGAGCGAITGLLCEKTKSVTCIELSKKRALINAYRHLDQANLEIIIGNLNDIELTKKYDYITLIGVLEYAAVYTDTNSPYLSFLNNIKDYLKEDGVLIVAIENKFGLKYWAGSREDHTGEFFDSIQNYPSSRKISTFTRFELENLLKIVGFEKVSFYYPYPDYKLPTQIYSDDRLPCIGEIKSQNYNYDQSRMVLFDEESVMNNIIQNDLFSVFSNSYLVFCSV</sequence>
<keyword evidence="1" id="KW-0489">Methyltransferase</keyword>
<reference evidence="1 2" key="1">
    <citation type="submission" date="2018-11" db="EMBL/GenBank/DDBJ databases">
        <title>Genome sequencing of Paenibacillus sp. KCOM 3021 (= ChDC PVNT-B20).</title>
        <authorList>
            <person name="Kook J.-K."/>
            <person name="Park S.-N."/>
            <person name="Lim Y.K."/>
        </authorList>
    </citation>
    <scope>NUCLEOTIDE SEQUENCE [LARGE SCALE GENOMIC DNA]</scope>
    <source>
        <strain evidence="1 2">KCOM 3021</strain>
    </source>
</reference>
<keyword evidence="1" id="KW-0808">Transferase</keyword>
<protein>
    <submittedName>
        <fullName evidence="1">Class I SAM-dependent methyltransferase</fullName>
    </submittedName>
</protein>
<keyword evidence="2" id="KW-1185">Reference proteome</keyword>
<comment type="caution">
    <text evidence="1">The sequence shown here is derived from an EMBL/GenBank/DDBJ whole genome shotgun (WGS) entry which is preliminary data.</text>
</comment>
<proteinExistence type="predicted"/>
<dbReference type="PANTHER" id="PTHR43861">
    <property type="entry name" value="TRANS-ACONITATE 2-METHYLTRANSFERASE-RELATED"/>
    <property type="match status" value="1"/>
</dbReference>
<dbReference type="Pfam" id="PF13489">
    <property type="entry name" value="Methyltransf_23"/>
    <property type="match status" value="1"/>
</dbReference>